<dbReference type="InterPro" id="IPR006490">
    <property type="entry name" value="Maj_tail_phi13"/>
</dbReference>
<proteinExistence type="predicted"/>
<evidence type="ECO:0000313" key="2">
    <source>
        <dbReference type="Proteomes" id="UP001197806"/>
    </source>
</evidence>
<gene>
    <name evidence="1" type="ORF">H7U08_21725</name>
</gene>
<comment type="caution">
    <text evidence="1">The sequence shown here is derived from an EMBL/GenBank/DDBJ whole genome shotgun (WGS) entry which is preliminary data.</text>
</comment>
<sequence length="197" mass="21630">MNENKVTFGLKNVHYVPFDIKDFLVTFGTPIPLPGGVELTFEPRGDLIEFYADDMLYYAASNNQGYDGTLSIATIPEKFAIDALGEELDETDGVLNELADAKGKPFALLFEFDGDVNATRHVMYNCSASRPTLASKTKTSSAEPNTNELKFVSSPIVLVPGGRPMVKTKTTAKTTQEIYNDWYKKVYVKTPAAPKGA</sequence>
<dbReference type="EMBL" id="JACLPZ010000024">
    <property type="protein sequence ID" value="MBY0039133.1"/>
    <property type="molecule type" value="Genomic_DNA"/>
</dbReference>
<organism evidence="1 2">
    <name type="scientific">Bacillus cereus</name>
    <dbReference type="NCBI Taxonomy" id="1396"/>
    <lineage>
        <taxon>Bacteria</taxon>
        <taxon>Bacillati</taxon>
        <taxon>Bacillota</taxon>
        <taxon>Bacilli</taxon>
        <taxon>Bacillales</taxon>
        <taxon>Bacillaceae</taxon>
        <taxon>Bacillus</taxon>
        <taxon>Bacillus cereus group</taxon>
    </lineage>
</organism>
<evidence type="ECO:0000313" key="1">
    <source>
        <dbReference type="EMBL" id="MBY0039133.1"/>
    </source>
</evidence>
<protein>
    <submittedName>
        <fullName evidence="1">Phage tail protein</fullName>
    </submittedName>
</protein>
<reference evidence="1" key="1">
    <citation type="submission" date="2020-08" db="EMBL/GenBank/DDBJ databases">
        <title>Fungal Genomes of the International Space Station.</title>
        <authorList>
            <person name="Seuylemezian A."/>
            <person name="Singh N.K."/>
            <person name="Wood J."/>
            <person name="Venkateswaran K."/>
        </authorList>
    </citation>
    <scope>NUCLEOTIDE SEQUENCE</scope>
    <source>
        <strain evidence="1">I2-B2</strain>
    </source>
</reference>
<name>A0AAW4QWP9_BACCE</name>
<accession>A0AAW4QWP9</accession>
<dbReference type="Proteomes" id="UP001197806">
    <property type="component" value="Unassembled WGS sequence"/>
</dbReference>
<dbReference type="RefSeq" id="WP_015670394.1">
    <property type="nucleotide sequence ID" value="NZ_JACLPZ010000024.1"/>
</dbReference>
<dbReference type="NCBIfam" id="TIGR01603">
    <property type="entry name" value="maj_tail_phi13"/>
    <property type="match status" value="1"/>
</dbReference>
<dbReference type="AlphaFoldDB" id="A0AAW4QWP9"/>